<dbReference type="Pfam" id="PF01547">
    <property type="entry name" value="SBP_bac_1"/>
    <property type="match status" value="1"/>
</dbReference>
<gene>
    <name evidence="1" type="ORF">SAMN05421773_110259</name>
</gene>
<reference evidence="1 2" key="1">
    <citation type="submission" date="2016-10" db="EMBL/GenBank/DDBJ databases">
        <authorList>
            <person name="de Groot N.N."/>
        </authorList>
    </citation>
    <scope>NUCLEOTIDE SEQUENCE [LARGE SCALE GENOMIC DNA]</scope>
    <source>
        <strain evidence="1 2">CGMCC 4.5739</strain>
    </source>
</reference>
<keyword evidence="2" id="KW-1185">Reference proteome</keyword>
<proteinExistence type="predicted"/>
<dbReference type="RefSeq" id="WP_245834281.1">
    <property type="nucleotide sequence ID" value="NZ_FOLM01000010.1"/>
</dbReference>
<evidence type="ECO:0000313" key="1">
    <source>
        <dbReference type="EMBL" id="SFD16853.1"/>
    </source>
</evidence>
<dbReference type="Proteomes" id="UP000199207">
    <property type="component" value="Unassembled WGS sequence"/>
</dbReference>
<accession>A0A1I1QC97</accession>
<dbReference type="Gene3D" id="3.40.190.10">
    <property type="entry name" value="Periplasmic binding protein-like II"/>
    <property type="match status" value="1"/>
</dbReference>
<dbReference type="STRING" id="910347.SAMN05421773_110259"/>
<name>A0A1I1QC97_9ACTN</name>
<dbReference type="PANTHER" id="PTHR43649">
    <property type="entry name" value="ARABINOSE-BINDING PROTEIN-RELATED"/>
    <property type="match status" value="1"/>
</dbReference>
<organism evidence="1 2">
    <name type="scientific">Streptomyces aidingensis</name>
    <dbReference type="NCBI Taxonomy" id="910347"/>
    <lineage>
        <taxon>Bacteria</taxon>
        <taxon>Bacillati</taxon>
        <taxon>Actinomycetota</taxon>
        <taxon>Actinomycetes</taxon>
        <taxon>Kitasatosporales</taxon>
        <taxon>Streptomycetaceae</taxon>
        <taxon>Streptomyces</taxon>
    </lineage>
</organism>
<keyword evidence="1" id="KW-0813">Transport</keyword>
<evidence type="ECO:0000313" key="2">
    <source>
        <dbReference type="Proteomes" id="UP000199207"/>
    </source>
</evidence>
<keyword evidence="1" id="KW-0762">Sugar transport</keyword>
<dbReference type="EMBL" id="FOLM01000010">
    <property type="protein sequence ID" value="SFD16853.1"/>
    <property type="molecule type" value="Genomic_DNA"/>
</dbReference>
<dbReference type="InterPro" id="IPR050490">
    <property type="entry name" value="Bact_solute-bd_prot1"/>
</dbReference>
<dbReference type="AlphaFoldDB" id="A0A1I1QC97"/>
<protein>
    <submittedName>
        <fullName evidence="1">Multiple sugar transport system substrate-binding protein</fullName>
    </submittedName>
</protein>
<dbReference type="InterPro" id="IPR006059">
    <property type="entry name" value="SBP"/>
</dbReference>
<dbReference type="SUPFAM" id="SSF53850">
    <property type="entry name" value="Periplasmic binding protein-like II"/>
    <property type="match status" value="1"/>
</dbReference>
<dbReference type="PANTHER" id="PTHR43649:SF30">
    <property type="entry name" value="ABC TRANSPORTER SUBSTRATE-BINDING PROTEIN"/>
    <property type="match status" value="1"/>
</dbReference>
<sequence length="444" mass="46323">MATQNPTTTGPAPARAPASLAARMRRTAAGATAGAVALLAPAGCAAFQDTADTTVITVLAADFGAGPATGAARERWNSLAAGYRAEHPGVTVEVELVPRAELDGLLARRVAEGSPPDIAQTGSYVPYAADGLLHPVREILPPAVQADFLLALSRAGEYRLEQYAMPYLASTPRLLWNPELFRAAGLEGPPADWAELARAARALGDAGVEVPYALQLAEGSATQEILVWMLAGGGGLTGGAGEYRLDSAANIATLTWLRDHLVAPGLAKDPYPADRDAVTEAFLGGRIGMLLAHPPLVRAAETAGLPYDHAAFPAREGGPALPLGLTDWLIAFRDGGRGEAAGEFLGYLYAADRVTAATARDGTLPTTVSAAERLRGMPQGQPLRPFFEQMAESVLQPVDKRSWPEVAALLEDAIGRALEPGGDPAAVLSRLQNEARRAEETAPS</sequence>